<keyword evidence="3" id="KW-0735">Signal-anchor</keyword>
<evidence type="ECO:0000256" key="6">
    <source>
        <dbReference type="ARBA" id="ARBA00023180"/>
    </source>
</evidence>
<feature type="region of interest" description="Disordered" evidence="7">
    <location>
        <begin position="197"/>
        <end position="248"/>
    </location>
</feature>
<feature type="compositionally biased region" description="Basic and acidic residues" evidence="7">
    <location>
        <begin position="228"/>
        <end position="248"/>
    </location>
</feature>
<keyword evidence="2" id="KW-0812">Transmembrane</keyword>
<keyword evidence="9" id="KW-1185">Reference proteome</keyword>
<keyword evidence="5" id="KW-0472">Membrane</keyword>
<evidence type="ECO:0000256" key="7">
    <source>
        <dbReference type="SAM" id="MobiDB-lite"/>
    </source>
</evidence>
<evidence type="ECO:0000313" key="8">
    <source>
        <dbReference type="EMBL" id="KAL3756328.1"/>
    </source>
</evidence>
<reference evidence="8 9" key="1">
    <citation type="submission" date="2024-10" db="EMBL/GenBank/DDBJ databases">
        <title>Updated reference genomes for cyclostephanoid diatoms.</title>
        <authorList>
            <person name="Roberts W.R."/>
            <person name="Alverson A.J."/>
        </authorList>
    </citation>
    <scope>NUCLEOTIDE SEQUENCE [LARGE SCALE GENOMIC DNA]</scope>
    <source>
        <strain evidence="8 9">AJA232-27</strain>
    </source>
</reference>
<organism evidence="8 9">
    <name type="scientific">Discostella pseudostelligera</name>
    <dbReference type="NCBI Taxonomy" id="259834"/>
    <lineage>
        <taxon>Eukaryota</taxon>
        <taxon>Sar</taxon>
        <taxon>Stramenopiles</taxon>
        <taxon>Ochrophyta</taxon>
        <taxon>Bacillariophyta</taxon>
        <taxon>Coscinodiscophyceae</taxon>
        <taxon>Thalassiosirophycidae</taxon>
        <taxon>Stephanodiscales</taxon>
        <taxon>Stephanodiscaceae</taxon>
        <taxon>Discostella</taxon>
    </lineage>
</organism>
<protein>
    <submittedName>
        <fullName evidence="8">Uncharacterized protein</fullName>
    </submittedName>
</protein>
<proteinExistence type="predicted"/>
<dbReference type="PANTHER" id="PTHR12270:SF52">
    <property type="entry name" value="GLYCOSYLTRANSFERASE-LIKE PROTEIN GNT13-RELATED"/>
    <property type="match status" value="1"/>
</dbReference>
<name>A0ABD3LXY0_9STRA</name>
<keyword evidence="4" id="KW-1133">Transmembrane helix</keyword>
<dbReference type="Proteomes" id="UP001530293">
    <property type="component" value="Unassembled WGS sequence"/>
</dbReference>
<evidence type="ECO:0000313" key="9">
    <source>
        <dbReference type="Proteomes" id="UP001530293"/>
    </source>
</evidence>
<evidence type="ECO:0000256" key="5">
    <source>
        <dbReference type="ARBA" id="ARBA00023136"/>
    </source>
</evidence>
<keyword evidence="6" id="KW-0325">Glycoprotein</keyword>
<comment type="caution">
    <text evidence="8">The sequence shown here is derived from an EMBL/GenBank/DDBJ whole genome shotgun (WGS) entry which is preliminary data.</text>
</comment>
<dbReference type="GO" id="GO:0016020">
    <property type="term" value="C:membrane"/>
    <property type="evidence" value="ECO:0007669"/>
    <property type="project" value="UniProtKB-SubCell"/>
</dbReference>
<gene>
    <name evidence="8" type="ORF">ACHAWU_007279</name>
</gene>
<evidence type="ECO:0000256" key="1">
    <source>
        <dbReference type="ARBA" id="ARBA00004606"/>
    </source>
</evidence>
<dbReference type="InterPro" id="IPR051292">
    <property type="entry name" value="Xyl/GlcA_transferase"/>
</dbReference>
<dbReference type="AlphaFoldDB" id="A0ABD3LXY0"/>
<dbReference type="Pfam" id="PF13896">
    <property type="entry name" value="Glyco_transf_49"/>
    <property type="match status" value="1"/>
</dbReference>
<evidence type="ECO:0000256" key="2">
    <source>
        <dbReference type="ARBA" id="ARBA00022692"/>
    </source>
</evidence>
<evidence type="ECO:0000256" key="3">
    <source>
        <dbReference type="ARBA" id="ARBA00022968"/>
    </source>
</evidence>
<comment type="subcellular location">
    <subcellularLocation>
        <location evidence="1">Membrane</location>
        <topology evidence="1">Single-pass type II membrane protein</topology>
    </subcellularLocation>
</comment>
<accession>A0ABD3LXY0</accession>
<feature type="region of interest" description="Disordered" evidence="7">
    <location>
        <begin position="1"/>
        <end position="47"/>
    </location>
</feature>
<evidence type="ECO:0000256" key="4">
    <source>
        <dbReference type="ARBA" id="ARBA00022989"/>
    </source>
</evidence>
<dbReference type="PANTHER" id="PTHR12270">
    <property type="entry name" value="GLYCOSYLTRANSFERASE-RELATED"/>
    <property type="match status" value="1"/>
</dbReference>
<dbReference type="EMBL" id="JALLBG020000312">
    <property type="protein sequence ID" value="KAL3756328.1"/>
    <property type="molecule type" value="Genomic_DNA"/>
</dbReference>
<sequence length="670" mass="75756">MISRWRQRKPSSPPPNGHSAAGGISNGLSSPMYSPGSHSRKSYSYSGGGPAAQSPCNSFLLGGNFYAGKDKRRRRAYHPRQKSLWYRVLCSTPGRASATAMIIMYLSWRYAIVPITISLLEWVRHFNHGGGNPSSMPVADDSKIIADLMKPIKTLRENAKLLNDRIEAMRRVDASTNTGMKRQEAIKNIVPKWFDRNSVDEGNGTKSQPNPKADKEVVVASKQGKVRIATEKKKHESLPSGNEHLHDVQRARSRKALTDLDQSSAEKAKQQSYHDSLLLDIQKQLDNTSSQPSLRTLQTLENDMMHSPNSCPKDGFSLPLEISVSLVIQCSLDRIWLLSETCARWPDPIVLVVYLPSETILDPSDRSHAIDTIANIMNECPQMTVLPHVQKAGDSKGESSEYPVNVMRNIGLDAVNTSHVLIMDVDLIPSADLSHVVRDNVMDQITMAQSNGATTNIPVNAIVIPAFERKVNPPCTEIESCRSYLQNDSAFLPLLFNDLNECIQKKDCIVFQEDMNWEGHHTTQSKKWLDKQWYESSSEDSAGRKIRTIRQISCFDSLRYEPYVVLPWCPGSKSDNPRPLIPYYDERFFGYGKNKIQHISHLRFRGVPFFVLPQSFIVHHPHPESSVKQVWNDKKKNSLHRNMDQLYHDYIQELTHEYSDVKNGVPQCKN</sequence>